<evidence type="ECO:0000256" key="5">
    <source>
        <dbReference type="ARBA" id="ARBA00023136"/>
    </source>
</evidence>
<keyword evidence="2" id="KW-1003">Cell membrane</keyword>
<dbReference type="GO" id="GO:0005886">
    <property type="term" value="C:plasma membrane"/>
    <property type="evidence" value="ECO:0007669"/>
    <property type="project" value="UniProtKB-SubCell"/>
</dbReference>
<dbReference type="RefSeq" id="WP_013071051.1">
    <property type="nucleotide sequence ID" value="NZ_CAJXAW010000012.1"/>
</dbReference>
<keyword evidence="4 6" id="KW-1133">Transmembrane helix</keyword>
<dbReference type="AlphaFoldDB" id="A0A3D5J0J4"/>
<evidence type="ECO:0000313" key="9">
    <source>
        <dbReference type="EMBL" id="HCV81188.1"/>
    </source>
</evidence>
<comment type="caution">
    <text evidence="9">The sequence shown here is derived from an EMBL/GenBank/DDBJ whole genome shotgun (WGS) entry which is preliminary data.</text>
</comment>
<comment type="subcellular location">
    <subcellularLocation>
        <location evidence="1">Cell membrane</location>
        <topology evidence="1">Multi-pass membrane protein</topology>
    </subcellularLocation>
</comment>
<name>A0A3D5J0J4_9FLAO</name>
<dbReference type="Pfam" id="PF12704">
    <property type="entry name" value="MacB_PCD"/>
    <property type="match status" value="1"/>
</dbReference>
<dbReference type="PANTHER" id="PTHR43738">
    <property type="entry name" value="ABC TRANSPORTER, MEMBRANE PROTEIN"/>
    <property type="match status" value="1"/>
</dbReference>
<proteinExistence type="predicted"/>
<feature type="transmembrane region" description="Helical" evidence="6">
    <location>
        <begin position="384"/>
        <end position="403"/>
    </location>
</feature>
<dbReference type="EMBL" id="DPMF01000218">
    <property type="protein sequence ID" value="HCV81188.1"/>
    <property type="molecule type" value="Genomic_DNA"/>
</dbReference>
<evidence type="ECO:0000256" key="2">
    <source>
        <dbReference type="ARBA" id="ARBA00022475"/>
    </source>
</evidence>
<dbReference type="PANTHER" id="PTHR43738:SF2">
    <property type="entry name" value="ABC TRANSPORTER PERMEASE"/>
    <property type="match status" value="1"/>
</dbReference>
<dbReference type="InterPro" id="IPR025857">
    <property type="entry name" value="MacB_PCD"/>
</dbReference>
<dbReference type="Pfam" id="PF02687">
    <property type="entry name" value="FtsX"/>
    <property type="match status" value="1"/>
</dbReference>
<evidence type="ECO:0000259" key="7">
    <source>
        <dbReference type="Pfam" id="PF02687"/>
    </source>
</evidence>
<evidence type="ECO:0000256" key="4">
    <source>
        <dbReference type="ARBA" id="ARBA00022989"/>
    </source>
</evidence>
<reference evidence="9 10" key="1">
    <citation type="journal article" date="2018" name="Nat. Biotechnol.">
        <title>A standardized bacterial taxonomy based on genome phylogeny substantially revises the tree of life.</title>
        <authorList>
            <person name="Parks D.H."/>
            <person name="Chuvochina M."/>
            <person name="Waite D.W."/>
            <person name="Rinke C."/>
            <person name="Skarshewski A."/>
            <person name="Chaumeil P.A."/>
            <person name="Hugenholtz P."/>
        </authorList>
    </citation>
    <scope>NUCLEOTIDE SEQUENCE [LARGE SCALE GENOMIC DNA]</scope>
    <source>
        <strain evidence="9">UBA9359</strain>
    </source>
</reference>
<feature type="domain" description="MacB-like periplasmic core" evidence="8">
    <location>
        <begin position="17"/>
        <end position="184"/>
    </location>
</feature>
<evidence type="ECO:0000259" key="8">
    <source>
        <dbReference type="Pfam" id="PF12704"/>
    </source>
</evidence>
<feature type="domain" description="ABC3 transporter permease C-terminal" evidence="7">
    <location>
        <begin position="292"/>
        <end position="410"/>
    </location>
</feature>
<feature type="transmembrane region" description="Helical" evidence="6">
    <location>
        <begin position="331"/>
        <end position="364"/>
    </location>
</feature>
<sequence length="417" mass="46946">MISKLAWKNIWHNPLSTVLSMMLLSFSVAMISLLIIVQEKFENNYTANLNNIDLVLGAKGSPLQLILSAVYQIDAPTGNIAYKEAQQWMEHPFVQHAVPLAYGDNYQGNRIVGTTKDYMKLYGNDLESGRFFNANFEVVIGKNLAEQLNLRIGDQFYGAHGQNAEGHVHDEHPYTIVGIANPTGKVLDYLILCNIDSVWEMHHHDADHNGHDHKQIEEDTIEEQHSEHKAHEEEEDKQITAVLLKLKNKMGLVTWPRLVANATNMQVASPAIEINRLFSLMGLGIAMLSYLAYGIMILAALSIFISLYTRLNNRKKEFALMRVSGGNKFQLFWLVVQESLFLCLSGYIIGSLLARFVILFFGHYTDNEFHLSIDPMSVVLAKEVYLLSACLILGVLAALIPAVKAYKLNIPKILSYE</sequence>
<organism evidence="9 10">
    <name type="scientific">Zunongwangia profunda</name>
    <dbReference type="NCBI Taxonomy" id="398743"/>
    <lineage>
        <taxon>Bacteria</taxon>
        <taxon>Pseudomonadati</taxon>
        <taxon>Bacteroidota</taxon>
        <taxon>Flavobacteriia</taxon>
        <taxon>Flavobacteriales</taxon>
        <taxon>Flavobacteriaceae</taxon>
        <taxon>Zunongwangia</taxon>
    </lineage>
</organism>
<evidence type="ECO:0000256" key="6">
    <source>
        <dbReference type="SAM" id="Phobius"/>
    </source>
</evidence>
<gene>
    <name evidence="9" type="ORF">DGQ38_09075</name>
</gene>
<evidence type="ECO:0000256" key="1">
    <source>
        <dbReference type="ARBA" id="ARBA00004651"/>
    </source>
</evidence>
<protein>
    <submittedName>
        <fullName evidence="9">Permease</fullName>
    </submittedName>
</protein>
<feature type="transmembrane region" description="Helical" evidence="6">
    <location>
        <begin position="277"/>
        <end position="310"/>
    </location>
</feature>
<accession>A0A3D5J0J4</accession>
<dbReference type="Proteomes" id="UP000264330">
    <property type="component" value="Unassembled WGS sequence"/>
</dbReference>
<feature type="transmembrane region" description="Helical" evidence="6">
    <location>
        <begin position="12"/>
        <end position="37"/>
    </location>
</feature>
<evidence type="ECO:0000256" key="3">
    <source>
        <dbReference type="ARBA" id="ARBA00022692"/>
    </source>
</evidence>
<dbReference type="OMA" id="SHRGYRV"/>
<keyword evidence="5 6" id="KW-0472">Membrane</keyword>
<dbReference type="InterPro" id="IPR051125">
    <property type="entry name" value="ABC-4/HrtB_transporter"/>
</dbReference>
<dbReference type="InterPro" id="IPR003838">
    <property type="entry name" value="ABC3_permease_C"/>
</dbReference>
<evidence type="ECO:0000313" key="10">
    <source>
        <dbReference type="Proteomes" id="UP000264330"/>
    </source>
</evidence>
<keyword evidence="3 6" id="KW-0812">Transmembrane</keyword>